<dbReference type="EMBL" id="BK032817">
    <property type="protein sequence ID" value="DAF61840.1"/>
    <property type="molecule type" value="Genomic_DNA"/>
</dbReference>
<reference evidence="1" key="1">
    <citation type="journal article" date="2021" name="Proc. Natl. Acad. Sci. U.S.A.">
        <title>A Catalog of Tens of Thousands of Viruses from Human Metagenomes Reveals Hidden Associations with Chronic Diseases.</title>
        <authorList>
            <person name="Tisza M.J."/>
            <person name="Buck C.B."/>
        </authorList>
    </citation>
    <scope>NUCLEOTIDE SEQUENCE</scope>
    <source>
        <strain evidence="1">CtbgC51</strain>
    </source>
</reference>
<sequence length="144" mass="16623">MGVTIKCKKTGRDIDLGYSGFMRLRKKVAELMGGPFYSHYKKLYDAPPLMRPDEEKKFYTQWDTEAIRLITENNIPVKVVNFLLESDGDGKIRYGACKEILKVIGDYDDNICYGYAGRSDCAMFRDFKAILQDCVDNKCDMVWM</sequence>
<accession>A0A8S5TFC0</accession>
<protein>
    <submittedName>
        <fullName evidence="1">Uncharacterized protein</fullName>
    </submittedName>
</protein>
<proteinExistence type="predicted"/>
<organism evidence="1">
    <name type="scientific">Siphoviridae sp. ctbgC51</name>
    <dbReference type="NCBI Taxonomy" id="2827901"/>
    <lineage>
        <taxon>Viruses</taxon>
        <taxon>Duplodnaviria</taxon>
        <taxon>Heunggongvirae</taxon>
        <taxon>Uroviricota</taxon>
        <taxon>Caudoviricetes</taxon>
    </lineage>
</organism>
<name>A0A8S5TFC0_9CAUD</name>
<evidence type="ECO:0000313" key="1">
    <source>
        <dbReference type="EMBL" id="DAF61840.1"/>
    </source>
</evidence>